<feature type="compositionally biased region" description="Basic and acidic residues" evidence="1">
    <location>
        <begin position="140"/>
        <end position="156"/>
    </location>
</feature>
<keyword evidence="3" id="KW-1185">Reference proteome</keyword>
<dbReference type="AlphaFoldDB" id="A0A7D9E829"/>
<reference evidence="2" key="1">
    <citation type="submission" date="2020-04" db="EMBL/GenBank/DDBJ databases">
        <authorList>
            <person name="Alioto T."/>
            <person name="Alioto T."/>
            <person name="Gomez Garrido J."/>
        </authorList>
    </citation>
    <scope>NUCLEOTIDE SEQUENCE</scope>
    <source>
        <strain evidence="2">A484AB</strain>
    </source>
</reference>
<feature type="region of interest" description="Disordered" evidence="1">
    <location>
        <begin position="110"/>
        <end position="156"/>
    </location>
</feature>
<protein>
    <submittedName>
        <fullName evidence="2">Uncharacterized protein</fullName>
    </submittedName>
</protein>
<comment type="caution">
    <text evidence="2">The sequence shown here is derived from an EMBL/GenBank/DDBJ whole genome shotgun (WGS) entry which is preliminary data.</text>
</comment>
<dbReference type="EMBL" id="CACRXK020004806">
    <property type="protein sequence ID" value="CAB4004090.1"/>
    <property type="molecule type" value="Genomic_DNA"/>
</dbReference>
<evidence type="ECO:0000313" key="3">
    <source>
        <dbReference type="Proteomes" id="UP001152795"/>
    </source>
</evidence>
<organism evidence="2 3">
    <name type="scientific">Paramuricea clavata</name>
    <name type="common">Red gorgonian</name>
    <name type="synonym">Violescent sea-whip</name>
    <dbReference type="NCBI Taxonomy" id="317549"/>
    <lineage>
        <taxon>Eukaryota</taxon>
        <taxon>Metazoa</taxon>
        <taxon>Cnidaria</taxon>
        <taxon>Anthozoa</taxon>
        <taxon>Octocorallia</taxon>
        <taxon>Malacalcyonacea</taxon>
        <taxon>Plexauridae</taxon>
        <taxon>Paramuricea</taxon>
    </lineage>
</organism>
<dbReference type="Proteomes" id="UP001152795">
    <property type="component" value="Unassembled WGS sequence"/>
</dbReference>
<evidence type="ECO:0000313" key="2">
    <source>
        <dbReference type="EMBL" id="CAB4004090.1"/>
    </source>
</evidence>
<name>A0A7D9E829_PARCT</name>
<evidence type="ECO:0000256" key="1">
    <source>
        <dbReference type="SAM" id="MobiDB-lite"/>
    </source>
</evidence>
<proteinExistence type="predicted"/>
<sequence>MASTLAHPPDDRFFKQYHSGVESMRCAQRILANSHRVFFRIPMDESGLPAHDLDKYDRLLVDVYVEENDGDECILLAERIAEEGHTFLILDGGLDKDVFDAMVRAKQAHSGSFQLPGETRQFPFRPWDTRNESSTSTQEHPVDDDHMRQPSAISKD</sequence>
<accession>A0A7D9E829</accession>
<gene>
    <name evidence="2" type="ORF">PACLA_8A065131</name>
</gene>